<dbReference type="GO" id="GO:0005886">
    <property type="term" value="C:plasma membrane"/>
    <property type="evidence" value="ECO:0007669"/>
    <property type="project" value="TreeGrafter"/>
</dbReference>
<proteinExistence type="predicted"/>
<dbReference type="KEGG" id="acae:HYG86_05695"/>
<protein>
    <submittedName>
        <fullName evidence="5">ABC transporter ATP-binding protein</fullName>
    </submittedName>
</protein>
<dbReference type="SUPFAM" id="SSF52540">
    <property type="entry name" value="P-loop containing nucleoside triphosphate hydrolases"/>
    <property type="match status" value="1"/>
</dbReference>
<evidence type="ECO:0000259" key="4">
    <source>
        <dbReference type="PROSITE" id="PS50893"/>
    </source>
</evidence>
<keyword evidence="3 5" id="KW-0067">ATP-binding</keyword>
<dbReference type="PROSITE" id="PS00211">
    <property type="entry name" value="ABC_TRANSPORTER_1"/>
    <property type="match status" value="1"/>
</dbReference>
<feature type="domain" description="ABC transporter" evidence="4">
    <location>
        <begin position="5"/>
        <end position="240"/>
    </location>
</feature>
<dbReference type="AlphaFoldDB" id="A0A7G9W6I8"/>
<keyword evidence="1" id="KW-0813">Transport</keyword>
<dbReference type="PANTHER" id="PTHR24220">
    <property type="entry name" value="IMPORT ATP-BINDING PROTEIN"/>
    <property type="match status" value="1"/>
</dbReference>
<evidence type="ECO:0000256" key="3">
    <source>
        <dbReference type="ARBA" id="ARBA00022840"/>
    </source>
</evidence>
<keyword evidence="6" id="KW-1185">Reference proteome</keyword>
<evidence type="ECO:0000313" key="6">
    <source>
        <dbReference type="Proteomes" id="UP000516160"/>
    </source>
</evidence>
<dbReference type="PROSITE" id="PS50893">
    <property type="entry name" value="ABC_TRANSPORTER_2"/>
    <property type="match status" value="1"/>
</dbReference>
<dbReference type="GO" id="GO:0016887">
    <property type="term" value="F:ATP hydrolysis activity"/>
    <property type="evidence" value="ECO:0007669"/>
    <property type="project" value="InterPro"/>
</dbReference>
<evidence type="ECO:0000313" key="5">
    <source>
        <dbReference type="EMBL" id="QNO14300.1"/>
    </source>
</evidence>
<dbReference type="EMBL" id="CP058559">
    <property type="protein sequence ID" value="QNO14300.1"/>
    <property type="molecule type" value="Genomic_DNA"/>
</dbReference>
<keyword evidence="2" id="KW-0547">Nucleotide-binding</keyword>
<dbReference type="SMART" id="SM00382">
    <property type="entry name" value="AAA"/>
    <property type="match status" value="1"/>
</dbReference>
<dbReference type="InterPro" id="IPR017871">
    <property type="entry name" value="ABC_transporter-like_CS"/>
</dbReference>
<dbReference type="InterPro" id="IPR003439">
    <property type="entry name" value="ABC_transporter-like_ATP-bd"/>
</dbReference>
<dbReference type="Gene3D" id="3.40.50.300">
    <property type="entry name" value="P-loop containing nucleotide triphosphate hydrolases"/>
    <property type="match status" value="1"/>
</dbReference>
<dbReference type="InterPro" id="IPR017911">
    <property type="entry name" value="MacB-like_ATP-bd"/>
</dbReference>
<dbReference type="GO" id="GO:0005524">
    <property type="term" value="F:ATP binding"/>
    <property type="evidence" value="ECO:0007669"/>
    <property type="project" value="UniProtKB-KW"/>
</dbReference>
<dbReference type="GO" id="GO:0022857">
    <property type="term" value="F:transmembrane transporter activity"/>
    <property type="evidence" value="ECO:0007669"/>
    <property type="project" value="TreeGrafter"/>
</dbReference>
<name>A0A7G9W6I8_ALKCA</name>
<dbReference type="InterPro" id="IPR003593">
    <property type="entry name" value="AAA+_ATPase"/>
</dbReference>
<dbReference type="InterPro" id="IPR015854">
    <property type="entry name" value="ABC_transpr_LolD-like"/>
</dbReference>
<dbReference type="CDD" id="cd03255">
    <property type="entry name" value="ABC_MJ0796_LolCDE_FtsE"/>
    <property type="match status" value="1"/>
</dbReference>
<dbReference type="RefSeq" id="WP_213167958.1">
    <property type="nucleotide sequence ID" value="NZ_CP058559.1"/>
</dbReference>
<gene>
    <name evidence="5" type="ORF">HYG86_05695</name>
</gene>
<dbReference type="Pfam" id="PF00005">
    <property type="entry name" value="ABC_tran"/>
    <property type="match status" value="1"/>
</dbReference>
<dbReference type="PANTHER" id="PTHR24220:SF692">
    <property type="entry name" value="ABC TRANSPORTER DOMAIN-CONTAINING PROTEIN"/>
    <property type="match status" value="1"/>
</dbReference>
<sequence>MKAILKVENLCKSFEDTQVLNNINFEVEEGEFIAIMGQSGSGKSTLLYSISGMDRPTSGSVLLCGKDISKLDDEKISEVRLKQMGFIFQHSYLLKNLSIRDNIVLPGFKLGKLSREQVNQNAHTLMVKTGIDSVAGHDIKKVSGGQLQRAAICRALINQPDILFGDEPTGALNSSTSKEVLDIINAVNTDGTTVIIVTHDVKVAARAGRVIFLMDGNIHDKLTLGKHDGDEEKTSSREKMLYEWLEKKGF</sequence>
<dbReference type="Proteomes" id="UP000516160">
    <property type="component" value="Chromosome"/>
</dbReference>
<dbReference type="InterPro" id="IPR027417">
    <property type="entry name" value="P-loop_NTPase"/>
</dbReference>
<organism evidence="5 6">
    <name type="scientific">Alkalicella caledoniensis</name>
    <dbReference type="NCBI Taxonomy" id="2731377"/>
    <lineage>
        <taxon>Bacteria</taxon>
        <taxon>Bacillati</taxon>
        <taxon>Bacillota</taxon>
        <taxon>Clostridia</taxon>
        <taxon>Eubacteriales</taxon>
        <taxon>Proteinivoracaceae</taxon>
        <taxon>Alkalicella</taxon>
    </lineage>
</organism>
<reference evidence="5 6" key="1">
    <citation type="submission" date="2020-07" db="EMBL/GenBank/DDBJ databases">
        <title>Alkalicella. sp. LB2 genome.</title>
        <authorList>
            <person name="Postec A."/>
            <person name="Quemeneur M."/>
        </authorList>
    </citation>
    <scope>NUCLEOTIDE SEQUENCE [LARGE SCALE GENOMIC DNA]</scope>
    <source>
        <strain evidence="5 6">LB2</strain>
    </source>
</reference>
<evidence type="ECO:0000256" key="2">
    <source>
        <dbReference type="ARBA" id="ARBA00022741"/>
    </source>
</evidence>
<accession>A0A7G9W6I8</accession>
<evidence type="ECO:0000256" key="1">
    <source>
        <dbReference type="ARBA" id="ARBA00022448"/>
    </source>
</evidence>